<evidence type="ECO:0000313" key="2">
    <source>
        <dbReference type="Proteomes" id="UP001363010"/>
    </source>
</evidence>
<dbReference type="InterPro" id="IPR036188">
    <property type="entry name" value="FAD/NAD-bd_sf"/>
</dbReference>
<dbReference type="Proteomes" id="UP001363010">
    <property type="component" value="Unassembled WGS sequence"/>
</dbReference>
<sequence>MLRIQHQAAGRAPTVTPTVDNFRAQDVYYPDQPLVRWKSVVMGQMIKPAVLASGPLDICIVGRGAGAVAAMTEFNEIARNNPSATFNVTNFNYDSEVEEDPETTLVTYSGKYGRIFTVKPGPNYQEIGCMRFPSIALLTWNYIGKAYPNGGGVALTRFPNPGRVPTQFLFRDMNVVFEIDDTGTGVAIAGMNDAQQVQNFATMEAVKNGVINYMLTQVVDSTYSRSVGYFTTILVGNAGQAPTILGMSDVQVLQVWKEWDSFLKDYDVPLIDIVQDAIEQLINAGTIQITATRDRSYYIELFGRYGFGTGGFRALNNVTFNEIARLLIWNYSDEYLFPGNTGTSASTNTDFPSRLIQGLDIIQRTETIGKVLFIGRQAGNAKLVVVRYDKATDAIATSTHDYVIVATSHHAAQRILEPFAGMQAGEQIPAGSTLRFEVKGGILTYTTTEALLHPFDLQKGGSGNLYAALKNMHMMRTTKYFTDLPTAEFNTFAPVNPLGTKRVKMVLSDTDLAATYCLDGQLGTTNVLASYAWGDEATNEASRLRGLSAYAGSAQDATLRWRHAQDANRFAQVNNGDTVQEFWVSNMLANATQSTGYMYDWSADQDGRGGFKLDWASETAFSNALYDHYRTSVLSAEASTQPKQRLFVAGDSMSHHGGWLEGAFMTAVTAVAGVMRSQYGGTVFSLEGERLFATTSGPRHHRR</sequence>
<dbReference type="RefSeq" id="WP_340367210.1">
    <property type="nucleotide sequence ID" value="NZ_JBBKZV010000030.1"/>
</dbReference>
<comment type="caution">
    <text evidence="1">The sequence shown here is derived from an EMBL/GenBank/DDBJ whole genome shotgun (WGS) entry which is preliminary data.</text>
</comment>
<evidence type="ECO:0008006" key="3">
    <source>
        <dbReference type="Google" id="ProtNLM"/>
    </source>
</evidence>
<dbReference type="Gene3D" id="3.50.50.60">
    <property type="entry name" value="FAD/NAD(P)-binding domain"/>
    <property type="match status" value="1"/>
</dbReference>
<keyword evidence="2" id="KW-1185">Reference proteome</keyword>
<dbReference type="SUPFAM" id="SSF51905">
    <property type="entry name" value="FAD/NAD(P)-binding domain"/>
    <property type="match status" value="1"/>
</dbReference>
<proteinExistence type="predicted"/>
<dbReference type="Gene3D" id="3.90.660.60">
    <property type="match status" value="1"/>
</dbReference>
<gene>
    <name evidence="1" type="ORF">WKW80_29795</name>
</gene>
<accession>A0ABU8W805</accession>
<evidence type="ECO:0000313" key="1">
    <source>
        <dbReference type="EMBL" id="MEJ8826171.1"/>
    </source>
</evidence>
<organism evidence="1 2">
    <name type="scientific">Variovorax humicola</name>
    <dbReference type="NCBI Taxonomy" id="1769758"/>
    <lineage>
        <taxon>Bacteria</taxon>
        <taxon>Pseudomonadati</taxon>
        <taxon>Pseudomonadota</taxon>
        <taxon>Betaproteobacteria</taxon>
        <taxon>Burkholderiales</taxon>
        <taxon>Comamonadaceae</taxon>
        <taxon>Variovorax</taxon>
    </lineage>
</organism>
<reference evidence="1 2" key="1">
    <citation type="submission" date="2024-03" db="EMBL/GenBank/DDBJ databases">
        <title>Novel species of the genus Variovorax.</title>
        <authorList>
            <person name="Liu Q."/>
            <person name="Xin Y.-H."/>
        </authorList>
    </citation>
    <scope>NUCLEOTIDE SEQUENCE [LARGE SCALE GENOMIC DNA]</scope>
    <source>
        <strain evidence="1 2">KACC 18501</strain>
    </source>
</reference>
<protein>
    <recommendedName>
        <fullName evidence="3">Amine oxidase domain-containing protein</fullName>
    </recommendedName>
</protein>
<name>A0ABU8W805_9BURK</name>
<dbReference type="EMBL" id="JBBKZV010000030">
    <property type="protein sequence ID" value="MEJ8826171.1"/>
    <property type="molecule type" value="Genomic_DNA"/>
</dbReference>